<evidence type="ECO:0000256" key="5">
    <source>
        <dbReference type="ARBA" id="ARBA00022989"/>
    </source>
</evidence>
<dbReference type="PANTHER" id="PTHR20955">
    <property type="entry name" value="PROTEIN JAGUNAL HOMOLOG 1"/>
    <property type="match status" value="1"/>
</dbReference>
<reference evidence="8 9" key="1">
    <citation type="submission" date="2024-05" db="EMBL/GenBank/DDBJ databases">
        <authorList>
            <person name="Wallberg A."/>
        </authorList>
    </citation>
    <scope>NUCLEOTIDE SEQUENCE [LARGE SCALE GENOMIC DNA]</scope>
</reference>
<evidence type="ECO:0000313" key="8">
    <source>
        <dbReference type="EMBL" id="CAL4068425.1"/>
    </source>
</evidence>
<dbReference type="InterPro" id="IPR009787">
    <property type="entry name" value="Jagunal"/>
</dbReference>
<comment type="similarity">
    <text evidence="2">Belongs to the jagunal family.</text>
</comment>
<name>A0AAV2Q1E1_MEGNR</name>
<comment type="subcellular location">
    <subcellularLocation>
        <location evidence="1">Endoplasmic reticulum membrane</location>
        <topology evidence="1">Multi-pass membrane protein</topology>
    </subcellularLocation>
</comment>
<protein>
    <submittedName>
        <fullName evidence="8">Uncharacterized protein</fullName>
    </submittedName>
</protein>
<keyword evidence="5 7" id="KW-1133">Transmembrane helix</keyword>
<dbReference type="Pfam" id="PF07086">
    <property type="entry name" value="Jagunal"/>
    <property type="match status" value="1"/>
</dbReference>
<evidence type="ECO:0000256" key="6">
    <source>
        <dbReference type="ARBA" id="ARBA00023136"/>
    </source>
</evidence>
<keyword evidence="3 7" id="KW-0812">Transmembrane</keyword>
<dbReference type="GO" id="GO:0005789">
    <property type="term" value="C:endoplasmic reticulum membrane"/>
    <property type="evidence" value="ECO:0007669"/>
    <property type="project" value="UniProtKB-SubCell"/>
</dbReference>
<evidence type="ECO:0000256" key="3">
    <source>
        <dbReference type="ARBA" id="ARBA00022692"/>
    </source>
</evidence>
<feature type="transmembrane region" description="Helical" evidence="7">
    <location>
        <begin position="83"/>
        <end position="106"/>
    </location>
</feature>
<proteinExistence type="inferred from homology"/>
<dbReference type="Proteomes" id="UP001497623">
    <property type="component" value="Unassembled WGS sequence"/>
</dbReference>
<dbReference type="AlphaFoldDB" id="A0AAV2Q1E1"/>
<feature type="non-terminal residue" evidence="8">
    <location>
        <position position="172"/>
    </location>
</feature>
<evidence type="ECO:0000256" key="7">
    <source>
        <dbReference type="SAM" id="Phobius"/>
    </source>
</evidence>
<organism evidence="8 9">
    <name type="scientific">Meganyctiphanes norvegica</name>
    <name type="common">Northern krill</name>
    <name type="synonym">Thysanopoda norvegica</name>
    <dbReference type="NCBI Taxonomy" id="48144"/>
    <lineage>
        <taxon>Eukaryota</taxon>
        <taxon>Metazoa</taxon>
        <taxon>Ecdysozoa</taxon>
        <taxon>Arthropoda</taxon>
        <taxon>Crustacea</taxon>
        <taxon>Multicrustacea</taxon>
        <taxon>Malacostraca</taxon>
        <taxon>Eumalacostraca</taxon>
        <taxon>Eucarida</taxon>
        <taxon>Euphausiacea</taxon>
        <taxon>Euphausiidae</taxon>
        <taxon>Meganyctiphanes</taxon>
    </lineage>
</organism>
<sequence>MASRGGPMVDGTDGNDFTHRETVATHYQISALNKGRLRKCVFAHLLLALVMVVKLVPDFLDRLDIFILEIEELEVPAILGERYPKIICTFTFFLSLTFVYTCRISLLCRYVFLRLLVNGIDMKLLCKSVRSRPCRWRFPAIEESEGISLYLDYLVNVLLFADFLVSVEARIF</sequence>
<evidence type="ECO:0000256" key="4">
    <source>
        <dbReference type="ARBA" id="ARBA00022824"/>
    </source>
</evidence>
<dbReference type="GO" id="GO:0007029">
    <property type="term" value="P:endoplasmic reticulum organization"/>
    <property type="evidence" value="ECO:0007669"/>
    <property type="project" value="InterPro"/>
</dbReference>
<dbReference type="GO" id="GO:0016192">
    <property type="term" value="P:vesicle-mediated transport"/>
    <property type="evidence" value="ECO:0007669"/>
    <property type="project" value="TreeGrafter"/>
</dbReference>
<evidence type="ECO:0000313" key="9">
    <source>
        <dbReference type="Proteomes" id="UP001497623"/>
    </source>
</evidence>
<feature type="transmembrane region" description="Helical" evidence="7">
    <location>
        <begin position="40"/>
        <end position="57"/>
    </location>
</feature>
<dbReference type="PANTHER" id="PTHR20955:SF1">
    <property type="entry name" value="PROTEIN JAGUNAL HOMOLOG 1"/>
    <property type="match status" value="1"/>
</dbReference>
<accession>A0AAV2Q1E1</accession>
<gene>
    <name evidence="8" type="ORF">MNOR_LOCUS7227</name>
</gene>
<comment type="caution">
    <text evidence="8">The sequence shown here is derived from an EMBL/GenBank/DDBJ whole genome shotgun (WGS) entry which is preliminary data.</text>
</comment>
<evidence type="ECO:0000256" key="1">
    <source>
        <dbReference type="ARBA" id="ARBA00004477"/>
    </source>
</evidence>
<keyword evidence="9" id="KW-1185">Reference proteome</keyword>
<dbReference type="EMBL" id="CAXKWB010003137">
    <property type="protein sequence ID" value="CAL4068425.1"/>
    <property type="molecule type" value="Genomic_DNA"/>
</dbReference>
<evidence type="ECO:0000256" key="2">
    <source>
        <dbReference type="ARBA" id="ARBA00008462"/>
    </source>
</evidence>
<keyword evidence="6 7" id="KW-0472">Membrane</keyword>
<keyword evidence="4" id="KW-0256">Endoplasmic reticulum</keyword>